<evidence type="ECO:0000256" key="8">
    <source>
        <dbReference type="SAM" id="MobiDB-lite"/>
    </source>
</evidence>
<feature type="transmembrane region" description="Helical" evidence="9">
    <location>
        <begin position="148"/>
        <end position="166"/>
    </location>
</feature>
<feature type="transmembrane region" description="Helical" evidence="9">
    <location>
        <begin position="273"/>
        <end position="292"/>
    </location>
</feature>
<keyword evidence="5 9" id="KW-0812">Transmembrane</keyword>
<reference evidence="11 12" key="1">
    <citation type="submission" date="2018-06" db="EMBL/GenBank/DDBJ databases">
        <title>Comparative genomics of Brasilonema spp. strains.</title>
        <authorList>
            <person name="Alvarenga D.O."/>
            <person name="Fiore M.F."/>
            <person name="Varani A.M."/>
        </authorList>
    </citation>
    <scope>NUCLEOTIDE SEQUENCE [LARGE SCALE GENOMIC DNA]</scope>
    <source>
        <strain evidence="11 12">SPC951</strain>
    </source>
</reference>
<feature type="transmembrane region" description="Helical" evidence="9">
    <location>
        <begin position="299"/>
        <end position="318"/>
    </location>
</feature>
<keyword evidence="6 9" id="KW-1133">Transmembrane helix</keyword>
<dbReference type="PANTHER" id="PTHR33908:SF11">
    <property type="entry name" value="MEMBRANE PROTEIN"/>
    <property type="match status" value="1"/>
</dbReference>
<keyword evidence="7 9" id="KW-0472">Membrane</keyword>
<keyword evidence="2" id="KW-1003">Cell membrane</keyword>
<dbReference type="Proteomes" id="UP000718564">
    <property type="component" value="Unassembled WGS sequence"/>
</dbReference>
<protein>
    <submittedName>
        <fullName evidence="11">Phospholipid carrier-dependent glycosyltransferase</fullName>
    </submittedName>
</protein>
<feature type="region of interest" description="Disordered" evidence="8">
    <location>
        <begin position="354"/>
        <end position="373"/>
    </location>
</feature>
<feature type="transmembrane region" description="Helical" evidence="9">
    <location>
        <begin position="426"/>
        <end position="448"/>
    </location>
</feature>
<sequence length="575" mass="64844">MLHRLHLFHQTKLTIGFLSAFPLVLLLIWALPLLLFSSGESSLMAHDEGLYAWRSRLMIDTGDWIHPWTTPHHKTPGPYWLIASCYRLFGISEASARLPSMIAGVLSIQLVYEIGKILLGKKLAWLAAAILSVEFLWLQYCRLGTPDVPVIFLILFAIWSLLKAELHPKYGFVWCFLAGLSFGLGFLVRSFMIFLPIIALLPYLIWEHRRHRHLANPMLYFGFVVGLIPTFIWLWFSWLRYGDDSFGQLINFVLKLGSGERAHNGLGFYFWDIPLKAFPWFFFSLLGLVLLIRRPIPRYHLLLVGYPLILFAELSFFSTRLSHYSLLLYPFIALFAAVGLNWLSGGMRKQQRARGAGEAESSGHAARTGAGGARREMTFLSSSSSSSPVPPICFPRNLSYAFGVLGVLLLGVGMVALVWGDAQVDKYAIVALVSGTSWLILPLVWIGRYHLGKKSLTSRYWLASWLIPVWISLAAAGSSGFLGDYNPDVKAFIQQPTIAQVLHSSAVNFVDIRGKSDVLLKFYTPHHGKRVHQVSELPPLSYAWVSVKQMTNLSRRHRVLGTVQDVSLIELLNQF</sequence>
<gene>
    <name evidence="11" type="ORF">DP116_06520</name>
</gene>
<evidence type="ECO:0000256" key="7">
    <source>
        <dbReference type="ARBA" id="ARBA00023136"/>
    </source>
</evidence>
<evidence type="ECO:0000259" key="10">
    <source>
        <dbReference type="Pfam" id="PF13231"/>
    </source>
</evidence>
<evidence type="ECO:0000256" key="3">
    <source>
        <dbReference type="ARBA" id="ARBA00022676"/>
    </source>
</evidence>
<feature type="transmembrane region" description="Helical" evidence="9">
    <location>
        <begin position="218"/>
        <end position="236"/>
    </location>
</feature>
<evidence type="ECO:0000256" key="5">
    <source>
        <dbReference type="ARBA" id="ARBA00022692"/>
    </source>
</evidence>
<evidence type="ECO:0000256" key="4">
    <source>
        <dbReference type="ARBA" id="ARBA00022679"/>
    </source>
</evidence>
<evidence type="ECO:0000313" key="12">
    <source>
        <dbReference type="Proteomes" id="UP000718564"/>
    </source>
</evidence>
<feature type="transmembrane region" description="Helical" evidence="9">
    <location>
        <begin position="12"/>
        <end position="35"/>
    </location>
</feature>
<dbReference type="RefSeq" id="WP_169154407.1">
    <property type="nucleotide sequence ID" value="NZ_CAWPJE010000399.1"/>
</dbReference>
<feature type="transmembrane region" description="Helical" evidence="9">
    <location>
        <begin position="400"/>
        <end position="420"/>
    </location>
</feature>
<dbReference type="Pfam" id="PF13231">
    <property type="entry name" value="PMT_2"/>
    <property type="match status" value="1"/>
</dbReference>
<evidence type="ECO:0000256" key="1">
    <source>
        <dbReference type="ARBA" id="ARBA00004651"/>
    </source>
</evidence>
<organism evidence="11 12">
    <name type="scientific">Brasilonema bromeliae SPC951</name>
    <dbReference type="NCBI Taxonomy" id="385972"/>
    <lineage>
        <taxon>Bacteria</taxon>
        <taxon>Bacillati</taxon>
        <taxon>Cyanobacteriota</taxon>
        <taxon>Cyanophyceae</taxon>
        <taxon>Nostocales</taxon>
        <taxon>Scytonemataceae</taxon>
        <taxon>Brasilonema</taxon>
        <taxon>Bromeliae group (in: Brasilonema)</taxon>
    </lineage>
</organism>
<comment type="subcellular location">
    <subcellularLocation>
        <location evidence="1">Cell membrane</location>
        <topology evidence="1">Multi-pass membrane protein</topology>
    </subcellularLocation>
</comment>
<evidence type="ECO:0000256" key="2">
    <source>
        <dbReference type="ARBA" id="ARBA00022475"/>
    </source>
</evidence>
<accession>A0ABX1P4V5</accession>
<keyword evidence="4" id="KW-0808">Transferase</keyword>
<feature type="transmembrane region" description="Helical" evidence="9">
    <location>
        <begin position="186"/>
        <end position="206"/>
    </location>
</feature>
<comment type="caution">
    <text evidence="11">The sequence shown here is derived from an EMBL/GenBank/DDBJ whole genome shotgun (WGS) entry which is preliminary data.</text>
</comment>
<feature type="transmembrane region" description="Helical" evidence="9">
    <location>
        <begin position="460"/>
        <end position="482"/>
    </location>
</feature>
<feature type="transmembrane region" description="Helical" evidence="9">
    <location>
        <begin position="324"/>
        <end position="344"/>
    </location>
</feature>
<name>A0ABX1P4V5_9CYAN</name>
<proteinExistence type="predicted"/>
<feature type="compositionally biased region" description="Low complexity" evidence="8">
    <location>
        <begin position="354"/>
        <end position="368"/>
    </location>
</feature>
<evidence type="ECO:0000313" key="11">
    <source>
        <dbReference type="EMBL" id="NMG19118.1"/>
    </source>
</evidence>
<evidence type="ECO:0000256" key="9">
    <source>
        <dbReference type="SAM" id="Phobius"/>
    </source>
</evidence>
<evidence type="ECO:0000256" key="6">
    <source>
        <dbReference type="ARBA" id="ARBA00022989"/>
    </source>
</evidence>
<feature type="domain" description="Glycosyltransferase RgtA/B/C/D-like" evidence="10">
    <location>
        <begin position="74"/>
        <end position="233"/>
    </location>
</feature>
<dbReference type="PANTHER" id="PTHR33908">
    <property type="entry name" value="MANNOSYLTRANSFERASE YKCB-RELATED"/>
    <property type="match status" value="1"/>
</dbReference>
<keyword evidence="3" id="KW-0328">Glycosyltransferase</keyword>
<keyword evidence="12" id="KW-1185">Reference proteome</keyword>
<dbReference type="EMBL" id="QMEB01000032">
    <property type="protein sequence ID" value="NMG19118.1"/>
    <property type="molecule type" value="Genomic_DNA"/>
</dbReference>
<dbReference type="InterPro" id="IPR050297">
    <property type="entry name" value="LipidA_mod_glycosyltrf_83"/>
</dbReference>
<dbReference type="InterPro" id="IPR038731">
    <property type="entry name" value="RgtA/B/C-like"/>
</dbReference>